<dbReference type="RefSeq" id="WP_067028230.1">
    <property type="nucleotide sequence ID" value="NZ_CP038256.1"/>
</dbReference>
<dbReference type="PANTHER" id="PTHR35005:SF1">
    <property type="entry name" value="2-AMINO-5-FORMYLAMINO-6-RIBOSYLAMINOPYRIMIDIN-4(3H)-ONE 5'-MONOPHOSPHATE DEFORMYLASE"/>
    <property type="match status" value="1"/>
</dbReference>
<dbReference type="GO" id="GO:0016811">
    <property type="term" value="F:hydrolase activity, acting on carbon-nitrogen (but not peptide) bonds, in linear amides"/>
    <property type="evidence" value="ECO:0007669"/>
    <property type="project" value="TreeGrafter"/>
</dbReference>
<dbReference type="InterPro" id="IPR024087">
    <property type="entry name" value="Creatininase-like_sf"/>
</dbReference>
<evidence type="ECO:0000256" key="5">
    <source>
        <dbReference type="ARBA" id="ARBA00024029"/>
    </source>
</evidence>
<comment type="caution">
    <text evidence="6">The sequence shown here is derived from an EMBL/GenBank/DDBJ whole genome shotgun (WGS) entry which is preliminary data.</text>
</comment>
<organism evidence="6 7">
    <name type="scientific">Microbacterium sediminis</name>
    <dbReference type="NCBI Taxonomy" id="904291"/>
    <lineage>
        <taxon>Bacteria</taxon>
        <taxon>Bacillati</taxon>
        <taxon>Actinomycetota</taxon>
        <taxon>Actinomycetes</taxon>
        <taxon>Micrococcales</taxon>
        <taxon>Microbacteriaceae</taxon>
        <taxon>Microbacterium</taxon>
    </lineage>
</organism>
<evidence type="ECO:0000256" key="3">
    <source>
        <dbReference type="ARBA" id="ARBA00022801"/>
    </source>
</evidence>
<dbReference type="Proteomes" id="UP000093355">
    <property type="component" value="Unassembled WGS sequence"/>
</dbReference>
<gene>
    <name evidence="6" type="ORF">A7J15_11815</name>
</gene>
<dbReference type="GO" id="GO:0046872">
    <property type="term" value="F:metal ion binding"/>
    <property type="evidence" value="ECO:0007669"/>
    <property type="project" value="UniProtKB-KW"/>
</dbReference>
<dbReference type="Pfam" id="PF02633">
    <property type="entry name" value="Creatininase"/>
    <property type="match status" value="1"/>
</dbReference>
<dbReference type="STRING" id="904291.A7J15_11815"/>
<reference evidence="6 7" key="1">
    <citation type="submission" date="2016-05" db="EMBL/GenBank/DDBJ databases">
        <authorList>
            <person name="Lavstsen T."/>
            <person name="Jespersen J.S."/>
        </authorList>
    </citation>
    <scope>NUCLEOTIDE SEQUENCE [LARGE SCALE GENOMIC DNA]</scope>
    <source>
        <strain evidence="6 7">YLB-01</strain>
    </source>
</reference>
<dbReference type="PANTHER" id="PTHR35005">
    <property type="entry name" value="3-DEHYDRO-SCYLLO-INOSOSE HYDROLASE"/>
    <property type="match status" value="1"/>
</dbReference>
<protein>
    <submittedName>
        <fullName evidence="6">Creatininase</fullName>
    </submittedName>
</protein>
<keyword evidence="2" id="KW-0479">Metal-binding</keyword>
<proteinExistence type="inferred from homology"/>
<dbReference type="SUPFAM" id="SSF102215">
    <property type="entry name" value="Creatininase"/>
    <property type="match status" value="1"/>
</dbReference>
<dbReference type="GO" id="GO:0009231">
    <property type="term" value="P:riboflavin biosynthetic process"/>
    <property type="evidence" value="ECO:0007669"/>
    <property type="project" value="TreeGrafter"/>
</dbReference>
<sequence length="236" mass="26376">MRLWEMNWQMVEDYLHHDDRVVIPIGSTEQHGFLSLGTDAMLAERVAVEAAEPLGIPVLPVLPFGITPYHTAFPGTITLKLDTMLAAVRDILDSLEDQGFRRLLVVNGHGGNTPVHEAAREWVSRPRPERVQVQFTSWYAGPRVQAVAHSYEANPSHGGWFENFPWNRLAGVEMPAEGKPVVDKNSILQMGPADLRTATVDGSFGGSYARDDAEMLHIWQTGVEETRDMMTRGWAF</sequence>
<name>A0A1B9NIR9_9MICO</name>
<evidence type="ECO:0000256" key="4">
    <source>
        <dbReference type="ARBA" id="ARBA00022833"/>
    </source>
</evidence>
<dbReference type="Gene3D" id="3.40.50.10310">
    <property type="entry name" value="Creatininase"/>
    <property type="match status" value="1"/>
</dbReference>
<dbReference type="AlphaFoldDB" id="A0A1B9NIR9"/>
<dbReference type="InterPro" id="IPR003785">
    <property type="entry name" value="Creatininase/forma_Hydrolase"/>
</dbReference>
<comment type="similarity">
    <text evidence="5">Belongs to the creatininase superfamily.</text>
</comment>
<keyword evidence="3" id="KW-0378">Hydrolase</keyword>
<evidence type="ECO:0000256" key="2">
    <source>
        <dbReference type="ARBA" id="ARBA00022723"/>
    </source>
</evidence>
<evidence type="ECO:0000313" key="7">
    <source>
        <dbReference type="Proteomes" id="UP000093355"/>
    </source>
</evidence>
<evidence type="ECO:0000256" key="1">
    <source>
        <dbReference type="ARBA" id="ARBA00001947"/>
    </source>
</evidence>
<keyword evidence="4" id="KW-0862">Zinc</keyword>
<evidence type="ECO:0000313" key="6">
    <source>
        <dbReference type="EMBL" id="OCG76464.1"/>
    </source>
</evidence>
<dbReference type="EMBL" id="LXMD01000002">
    <property type="protein sequence ID" value="OCG76464.1"/>
    <property type="molecule type" value="Genomic_DNA"/>
</dbReference>
<dbReference type="OrthoDB" id="9801445at2"/>
<comment type="cofactor">
    <cofactor evidence="1">
        <name>Zn(2+)</name>
        <dbReference type="ChEBI" id="CHEBI:29105"/>
    </cofactor>
</comment>
<accession>A0A1B9NIR9</accession>
<keyword evidence="7" id="KW-1185">Reference proteome</keyword>